<dbReference type="FunFam" id="1.10.510.10:FF:000465">
    <property type="entry name" value="Non-specific serine/threonine protein kinase"/>
    <property type="match status" value="1"/>
</dbReference>
<dbReference type="InterPro" id="IPR000719">
    <property type="entry name" value="Prot_kinase_dom"/>
</dbReference>
<keyword evidence="7 8" id="KW-0067">ATP-binding</keyword>
<dbReference type="Pfam" id="PF00069">
    <property type="entry name" value="Pkinase"/>
    <property type="match status" value="1"/>
</dbReference>
<dbReference type="PROSITE" id="PS00107">
    <property type="entry name" value="PROTEIN_KINASE_ATP"/>
    <property type="match status" value="1"/>
</dbReference>
<evidence type="ECO:0000256" key="2">
    <source>
        <dbReference type="ARBA" id="ARBA00022527"/>
    </source>
</evidence>
<keyword evidence="12" id="KW-1185">Reference proteome</keyword>
<keyword evidence="5 8" id="KW-0547">Nucleotide-binding</keyword>
<accession>A0A9W8DTA0</accession>
<reference evidence="11" key="1">
    <citation type="submission" date="2022-07" db="EMBL/GenBank/DDBJ databases">
        <title>Phylogenomic reconstructions and comparative analyses of Kickxellomycotina fungi.</title>
        <authorList>
            <person name="Reynolds N.K."/>
            <person name="Stajich J.E."/>
            <person name="Barry K."/>
            <person name="Grigoriev I.V."/>
            <person name="Crous P."/>
            <person name="Smith M.E."/>
        </authorList>
    </citation>
    <scope>NUCLEOTIDE SEQUENCE</scope>
    <source>
        <strain evidence="11">RSA 861</strain>
    </source>
</reference>
<proteinExistence type="inferred from homology"/>
<evidence type="ECO:0000313" key="11">
    <source>
        <dbReference type="EMBL" id="KAJ1924447.1"/>
    </source>
</evidence>
<evidence type="ECO:0000256" key="3">
    <source>
        <dbReference type="ARBA" id="ARBA00022553"/>
    </source>
</evidence>
<dbReference type="SMART" id="SM00133">
    <property type="entry name" value="S_TK_X"/>
    <property type="match status" value="1"/>
</dbReference>
<dbReference type="OrthoDB" id="63267at2759"/>
<dbReference type="PROSITE" id="PS00108">
    <property type="entry name" value="PROTEIN_KINASE_ST"/>
    <property type="match status" value="1"/>
</dbReference>
<dbReference type="EMBL" id="JANBPT010000272">
    <property type="protein sequence ID" value="KAJ1924447.1"/>
    <property type="molecule type" value="Genomic_DNA"/>
</dbReference>
<sequence length="746" mass="83682">MTFSIVSSVNLDRQATTDSGLQSRKLITLSSPFSLLSFEWDCVQLAVTEFSNSGKVGSDGVSFQIDVYDTMQGFSFTRTWSEFHWLNYKLRQYQSVNKLTLPILSETNRNAPIIPKNLFFLKSNAEKVEKYVRKVLAEPFLRCTPELFEFMSPKRNLAATTTTKPASIKIKTVASANRQSSPTTPKAKADIPIVTPTNATASPLKYGKSLLKIDTATIQANLTTPLVKPTATKAVNFTVACPTINEETHIASVATSASLENFDLIRVVGRGCMGKVFLARDKTTNELVAIKSISKEKVLKQNEVDHILGERNILADIADSHHPYLMKLHYSFQTEGHLFLVLDYLPGGDIATQLARHYRFTEERTRFYAAQIVLGLEQLHRMGIVYRDLKPENMLIDRQGHVLLTDFGLSKQMPSEGFNVDGRPAYRRRTKTFCGTAEYLAPEMLRGESYDNGIDYWSLGTCLYEMLTGMTPFWADNHSKMYQRVLFDRLQFPANVSWEARNLITGLLAKDPQRRLGAGEFGLEQIKAHPFFATVDWSAFLSRQVAAPYVPPIMHAEDVSNFEDTFIRMPVELAATNRDYLLEYYRTHGCYDDNHGGSQGAFRNPFARYDYVARHHHHLMPLSATRIPQTQHPVTPSRASRAAAKTAATALLSGMVISPIQSQPPQDYYGNNHGNGTGDGMDRFMFPSYQDAQAEFVGNPNAFYRNINQGTVEQLGKIQRIKNLAPRDDTVIEESSAPAMAAVVTL</sequence>
<evidence type="ECO:0000313" key="12">
    <source>
        <dbReference type="Proteomes" id="UP001150569"/>
    </source>
</evidence>
<dbReference type="Gene3D" id="3.30.1520.10">
    <property type="entry name" value="Phox-like domain"/>
    <property type="match status" value="1"/>
</dbReference>
<organism evidence="11 12">
    <name type="scientific">Tieghemiomyces parasiticus</name>
    <dbReference type="NCBI Taxonomy" id="78921"/>
    <lineage>
        <taxon>Eukaryota</taxon>
        <taxon>Fungi</taxon>
        <taxon>Fungi incertae sedis</taxon>
        <taxon>Zoopagomycota</taxon>
        <taxon>Kickxellomycotina</taxon>
        <taxon>Dimargaritomycetes</taxon>
        <taxon>Dimargaritales</taxon>
        <taxon>Dimargaritaceae</taxon>
        <taxon>Tieghemiomyces</taxon>
    </lineage>
</organism>
<dbReference type="Gene3D" id="1.10.510.10">
    <property type="entry name" value="Transferase(Phosphotransferase) domain 1"/>
    <property type="match status" value="1"/>
</dbReference>
<dbReference type="InterPro" id="IPR000961">
    <property type="entry name" value="AGC-kinase_C"/>
</dbReference>
<evidence type="ECO:0000256" key="5">
    <source>
        <dbReference type="ARBA" id="ARBA00022741"/>
    </source>
</evidence>
<dbReference type="SMART" id="SM00220">
    <property type="entry name" value="S_TKc"/>
    <property type="match status" value="1"/>
</dbReference>
<dbReference type="GO" id="GO:0004674">
    <property type="term" value="F:protein serine/threonine kinase activity"/>
    <property type="evidence" value="ECO:0007669"/>
    <property type="project" value="UniProtKB-KW"/>
</dbReference>
<keyword evidence="3" id="KW-0597">Phosphoprotein</keyword>
<dbReference type="InterPro" id="IPR045270">
    <property type="entry name" value="STKc_AGC"/>
</dbReference>
<dbReference type="InterPro" id="IPR011009">
    <property type="entry name" value="Kinase-like_dom_sf"/>
</dbReference>
<dbReference type="InterPro" id="IPR008271">
    <property type="entry name" value="Ser/Thr_kinase_AS"/>
</dbReference>
<dbReference type="InterPro" id="IPR017441">
    <property type="entry name" value="Protein_kinase_ATP_BS"/>
</dbReference>
<dbReference type="GO" id="GO:0035091">
    <property type="term" value="F:phosphatidylinositol binding"/>
    <property type="evidence" value="ECO:0007669"/>
    <property type="project" value="InterPro"/>
</dbReference>
<dbReference type="PROSITE" id="PS51285">
    <property type="entry name" value="AGC_KINASE_CTER"/>
    <property type="match status" value="1"/>
</dbReference>
<comment type="caution">
    <text evidence="11">The sequence shown here is derived from an EMBL/GenBank/DDBJ whole genome shotgun (WGS) entry which is preliminary data.</text>
</comment>
<dbReference type="PANTHER" id="PTHR24351">
    <property type="entry name" value="RIBOSOMAL PROTEIN S6 KINASE"/>
    <property type="match status" value="1"/>
</dbReference>
<name>A0A9W8DTA0_9FUNG</name>
<keyword evidence="4" id="KW-0808">Transferase</keyword>
<evidence type="ECO:0000256" key="7">
    <source>
        <dbReference type="ARBA" id="ARBA00022840"/>
    </source>
</evidence>
<evidence type="ECO:0000256" key="4">
    <source>
        <dbReference type="ARBA" id="ARBA00022679"/>
    </source>
</evidence>
<evidence type="ECO:0000259" key="10">
    <source>
        <dbReference type="PROSITE" id="PS51285"/>
    </source>
</evidence>
<comment type="similarity">
    <text evidence="1">Belongs to the protein kinase superfamily. AGC Ser/Thr protein kinase family.</text>
</comment>
<dbReference type="SUPFAM" id="SSF64268">
    <property type="entry name" value="PX domain"/>
    <property type="match status" value="1"/>
</dbReference>
<dbReference type="CDD" id="cd05123">
    <property type="entry name" value="STKc_AGC"/>
    <property type="match status" value="1"/>
</dbReference>
<evidence type="ECO:0000259" key="9">
    <source>
        <dbReference type="PROSITE" id="PS50011"/>
    </source>
</evidence>
<dbReference type="Gene3D" id="3.30.200.20">
    <property type="entry name" value="Phosphorylase Kinase, domain 1"/>
    <property type="match status" value="1"/>
</dbReference>
<protein>
    <submittedName>
        <fullName evidence="11">Uncharacterized protein</fullName>
    </submittedName>
</protein>
<dbReference type="GO" id="GO:0005524">
    <property type="term" value="F:ATP binding"/>
    <property type="evidence" value="ECO:0007669"/>
    <property type="project" value="UniProtKB-UniRule"/>
</dbReference>
<keyword evidence="6" id="KW-0418">Kinase</keyword>
<keyword evidence="2" id="KW-0723">Serine/threonine-protein kinase</keyword>
<evidence type="ECO:0000256" key="6">
    <source>
        <dbReference type="ARBA" id="ARBA00022777"/>
    </source>
</evidence>
<feature type="domain" description="Protein kinase" evidence="9">
    <location>
        <begin position="262"/>
        <end position="532"/>
    </location>
</feature>
<evidence type="ECO:0000256" key="8">
    <source>
        <dbReference type="PROSITE-ProRule" id="PRU10141"/>
    </source>
</evidence>
<feature type="domain" description="AGC-kinase C-terminal" evidence="10">
    <location>
        <begin position="533"/>
        <end position="621"/>
    </location>
</feature>
<evidence type="ECO:0000256" key="1">
    <source>
        <dbReference type="ARBA" id="ARBA00009903"/>
    </source>
</evidence>
<feature type="binding site" evidence="8">
    <location>
        <position position="291"/>
    </location>
    <ligand>
        <name>ATP</name>
        <dbReference type="ChEBI" id="CHEBI:30616"/>
    </ligand>
</feature>
<dbReference type="Proteomes" id="UP001150569">
    <property type="component" value="Unassembled WGS sequence"/>
</dbReference>
<gene>
    <name evidence="11" type="ORF">IWQ60_005190</name>
</gene>
<dbReference type="SUPFAM" id="SSF56112">
    <property type="entry name" value="Protein kinase-like (PK-like)"/>
    <property type="match status" value="1"/>
</dbReference>
<dbReference type="InterPro" id="IPR036871">
    <property type="entry name" value="PX_dom_sf"/>
</dbReference>
<dbReference type="AlphaFoldDB" id="A0A9W8DTA0"/>
<dbReference type="PROSITE" id="PS50011">
    <property type="entry name" value="PROTEIN_KINASE_DOM"/>
    <property type="match status" value="1"/>
</dbReference>